<evidence type="ECO:0000313" key="4">
    <source>
        <dbReference type="Proteomes" id="UP000518887"/>
    </source>
</evidence>
<feature type="signal peptide" evidence="2">
    <location>
        <begin position="1"/>
        <end position="19"/>
    </location>
</feature>
<feature type="chain" id="PRO_5031127516" evidence="2">
    <location>
        <begin position="20"/>
        <end position="381"/>
    </location>
</feature>
<dbReference type="RefSeq" id="WP_184658543.1">
    <property type="nucleotide sequence ID" value="NZ_CP031518.1"/>
</dbReference>
<dbReference type="AlphaFoldDB" id="A0A7W8LLX0"/>
<keyword evidence="2" id="KW-0732">Signal</keyword>
<evidence type="ECO:0000256" key="2">
    <source>
        <dbReference type="SAM" id="SignalP"/>
    </source>
</evidence>
<accession>A0A7W8LLX0</accession>
<dbReference type="EMBL" id="JACHFQ010000003">
    <property type="protein sequence ID" value="MBB5225859.1"/>
    <property type="molecule type" value="Genomic_DNA"/>
</dbReference>
<evidence type="ECO:0000313" key="3">
    <source>
        <dbReference type="EMBL" id="MBB5225859.1"/>
    </source>
</evidence>
<dbReference type="Proteomes" id="UP000518887">
    <property type="component" value="Unassembled WGS sequence"/>
</dbReference>
<keyword evidence="4" id="KW-1185">Reference proteome</keyword>
<proteinExistence type="predicted"/>
<feature type="region of interest" description="Disordered" evidence="1">
    <location>
        <begin position="302"/>
        <end position="323"/>
    </location>
</feature>
<evidence type="ECO:0000256" key="1">
    <source>
        <dbReference type="SAM" id="MobiDB-lite"/>
    </source>
</evidence>
<name>A0A7W8LLX0_9SPIR</name>
<protein>
    <submittedName>
        <fullName evidence="3">Uncharacterized protein</fullName>
    </submittedName>
</protein>
<reference evidence="3 4" key="1">
    <citation type="submission" date="2020-08" db="EMBL/GenBank/DDBJ databases">
        <title>Genomic Encyclopedia of Type Strains, Phase IV (KMG-IV): sequencing the most valuable type-strain genomes for metagenomic binning, comparative biology and taxonomic classification.</title>
        <authorList>
            <person name="Goeker M."/>
        </authorList>
    </citation>
    <scope>NUCLEOTIDE SEQUENCE [LARGE SCALE GENOMIC DNA]</scope>
    <source>
        <strain evidence="3 4">DSM 103462</strain>
    </source>
</reference>
<comment type="caution">
    <text evidence="3">The sequence shown here is derived from an EMBL/GenBank/DDBJ whole genome shotgun (WGS) entry which is preliminary data.</text>
</comment>
<gene>
    <name evidence="3" type="ORF">HNP76_001216</name>
</gene>
<organism evidence="3 4">
    <name type="scientific">Treponema ruminis</name>
    <dbReference type="NCBI Taxonomy" id="744515"/>
    <lineage>
        <taxon>Bacteria</taxon>
        <taxon>Pseudomonadati</taxon>
        <taxon>Spirochaetota</taxon>
        <taxon>Spirochaetia</taxon>
        <taxon>Spirochaetales</taxon>
        <taxon>Treponemataceae</taxon>
        <taxon>Treponema</taxon>
    </lineage>
</organism>
<sequence>MKKYFALVLVVSLLLPAFAKNSKKFDLHDGFFDADYCLETYYVLSDSLIRVELFGKSGTFNIYCLSTEEKEKPLLSSSDLSDTTGFLLKVDETLYRLNKDKRVHRELRHFENGAQLVYTTDVNVRFIIDFSFEASLEDRAADIIKVSTYVINLSNTPHYIGLKGIFDTSCGEVSAVHFTTDAGSRIRNECAFTNKNLVKERAVLSSDGIVSFQFVLDGRIVSPVDSVIFANIDELYRMSWDPLIRKGRGFTNSRSYDNSAIMIKWPGFTCAADTKTENTFYIAVADKGESPRGLFHVDKLPKTDGAEEQKEEPEPKAPKFDKRSGVDFIIPPIRDYQLDPAYIQDLIDRIDALQSSDNVDQKTVSRLNAELDAILEKLRRQ</sequence>